<evidence type="ECO:0000313" key="2">
    <source>
        <dbReference type="Proteomes" id="UP000887540"/>
    </source>
</evidence>
<sequence>MTQSSQENDYSTHEILSQSSQVDSTETEEEEPEVDLPENEIPKYAFVEVAELEKLLERCLKCGKKPRGNATGIARQITG</sequence>
<evidence type="ECO:0000313" key="3">
    <source>
        <dbReference type="WBParaSite" id="ACRNAN_scaffold14455.g22657.t1"/>
    </source>
</evidence>
<keyword evidence="2" id="KW-1185">Reference proteome</keyword>
<proteinExistence type="predicted"/>
<dbReference type="Proteomes" id="UP000887540">
    <property type="component" value="Unplaced"/>
</dbReference>
<protein>
    <submittedName>
        <fullName evidence="3">Uncharacterized protein</fullName>
    </submittedName>
</protein>
<name>A0A914CTK5_9BILA</name>
<accession>A0A914CTK5</accession>
<feature type="region of interest" description="Disordered" evidence="1">
    <location>
        <begin position="1"/>
        <end position="40"/>
    </location>
</feature>
<dbReference type="AlphaFoldDB" id="A0A914CTK5"/>
<reference evidence="3" key="1">
    <citation type="submission" date="2022-11" db="UniProtKB">
        <authorList>
            <consortium name="WormBaseParasite"/>
        </authorList>
    </citation>
    <scope>IDENTIFICATION</scope>
</reference>
<evidence type="ECO:0000256" key="1">
    <source>
        <dbReference type="SAM" id="MobiDB-lite"/>
    </source>
</evidence>
<organism evidence="2 3">
    <name type="scientific">Acrobeloides nanus</name>
    <dbReference type="NCBI Taxonomy" id="290746"/>
    <lineage>
        <taxon>Eukaryota</taxon>
        <taxon>Metazoa</taxon>
        <taxon>Ecdysozoa</taxon>
        <taxon>Nematoda</taxon>
        <taxon>Chromadorea</taxon>
        <taxon>Rhabditida</taxon>
        <taxon>Tylenchina</taxon>
        <taxon>Cephalobomorpha</taxon>
        <taxon>Cephaloboidea</taxon>
        <taxon>Cephalobidae</taxon>
        <taxon>Acrobeloides</taxon>
    </lineage>
</organism>
<dbReference type="WBParaSite" id="ACRNAN_scaffold14455.g22657.t1">
    <property type="protein sequence ID" value="ACRNAN_scaffold14455.g22657.t1"/>
    <property type="gene ID" value="ACRNAN_scaffold14455.g22657"/>
</dbReference>
<feature type="compositionally biased region" description="Acidic residues" evidence="1">
    <location>
        <begin position="25"/>
        <end position="38"/>
    </location>
</feature>